<feature type="chain" id="PRO_5026865380" evidence="1">
    <location>
        <begin position="20"/>
        <end position="191"/>
    </location>
</feature>
<dbReference type="Proteomes" id="UP000435357">
    <property type="component" value="Unassembled WGS sequence"/>
</dbReference>
<evidence type="ECO:0000313" key="3">
    <source>
        <dbReference type="Proteomes" id="UP000435357"/>
    </source>
</evidence>
<dbReference type="InterPro" id="IPR008993">
    <property type="entry name" value="TIMP-like_OB-fold"/>
</dbReference>
<keyword evidence="3" id="KW-1185">Reference proteome</keyword>
<reference evidence="2 3" key="1">
    <citation type="submission" date="2019-09" db="EMBL/GenBank/DDBJ databases">
        <title>Genomes of Cryomorphaceae.</title>
        <authorList>
            <person name="Bowman J.P."/>
        </authorList>
    </citation>
    <scope>NUCLEOTIDE SEQUENCE [LARGE SCALE GENOMIC DNA]</scope>
    <source>
        <strain evidence="2 3">KCTC 52047</strain>
    </source>
</reference>
<gene>
    <name evidence="2" type="ORF">F3059_04880</name>
</gene>
<protein>
    <submittedName>
        <fullName evidence="2">Uncharacterized protein</fullName>
    </submittedName>
</protein>
<keyword evidence="1" id="KW-0732">Signal</keyword>
<sequence length="191" mass="21718">MNRDKVLIILFLVSSIVKAFGCSCPPVTLEQARKKEFTNSTFIVIAEVTEMGLNKSKNAMKFRIQVKENFKGDLQKGENYKILSSMYCGPVIESGTYLLYLSLHDSVISVNSCGLSRSIFTPEKHTAFKTIPPPPPPELFENSLPDSIENIAYQDSIIDDYWESIPDTKEIDKVNARKELEIEIEMLREKF</sequence>
<evidence type="ECO:0000256" key="1">
    <source>
        <dbReference type="SAM" id="SignalP"/>
    </source>
</evidence>
<organism evidence="2 3">
    <name type="scientific">Salibacter halophilus</name>
    <dbReference type="NCBI Taxonomy" id="1803916"/>
    <lineage>
        <taxon>Bacteria</taxon>
        <taxon>Pseudomonadati</taxon>
        <taxon>Bacteroidota</taxon>
        <taxon>Flavobacteriia</taxon>
        <taxon>Flavobacteriales</taxon>
        <taxon>Salibacteraceae</taxon>
        <taxon>Salibacter</taxon>
    </lineage>
</organism>
<dbReference type="Gene3D" id="2.40.50.120">
    <property type="match status" value="1"/>
</dbReference>
<dbReference type="EMBL" id="WACR01000003">
    <property type="protein sequence ID" value="KAB1065292.1"/>
    <property type="molecule type" value="Genomic_DNA"/>
</dbReference>
<comment type="caution">
    <text evidence="2">The sequence shown here is derived from an EMBL/GenBank/DDBJ whole genome shotgun (WGS) entry which is preliminary data.</text>
</comment>
<name>A0A6N6M9A8_9FLAO</name>
<accession>A0A6N6M9A8</accession>
<proteinExistence type="predicted"/>
<evidence type="ECO:0000313" key="2">
    <source>
        <dbReference type="EMBL" id="KAB1065292.1"/>
    </source>
</evidence>
<dbReference type="SUPFAM" id="SSF50242">
    <property type="entry name" value="TIMP-like"/>
    <property type="match status" value="1"/>
</dbReference>
<feature type="signal peptide" evidence="1">
    <location>
        <begin position="1"/>
        <end position="19"/>
    </location>
</feature>
<dbReference type="RefSeq" id="WP_151167001.1">
    <property type="nucleotide sequence ID" value="NZ_WACR01000003.1"/>
</dbReference>
<dbReference type="AlphaFoldDB" id="A0A6N6M9A8"/>